<reference evidence="6" key="1">
    <citation type="submission" date="2025-08" db="UniProtKB">
        <authorList>
            <consortium name="RefSeq"/>
        </authorList>
    </citation>
    <scope>IDENTIFICATION</scope>
</reference>
<accession>A0A6J0PJC9</accession>
<dbReference type="Proteomes" id="UP000504607">
    <property type="component" value="Chromosome 6"/>
</dbReference>
<dbReference type="PROSITE" id="PS51334">
    <property type="entry name" value="PRONE"/>
    <property type="match status" value="1"/>
</dbReference>
<proteinExistence type="predicted"/>
<evidence type="ECO:0000259" key="4">
    <source>
        <dbReference type="PROSITE" id="PS51334"/>
    </source>
</evidence>
<protein>
    <submittedName>
        <fullName evidence="6">Rho guanine nucleotide exchange factor 8</fullName>
    </submittedName>
</protein>
<feature type="region of interest" description="Disordered" evidence="3">
    <location>
        <begin position="499"/>
        <end position="520"/>
    </location>
</feature>
<feature type="compositionally biased region" description="Basic and acidic residues" evidence="3">
    <location>
        <begin position="499"/>
        <end position="511"/>
    </location>
</feature>
<dbReference type="PANTHER" id="PTHR33101">
    <property type="entry name" value="ROP GUANINE NUCLEOTIDE EXCHANGE FACTOR 1"/>
    <property type="match status" value="1"/>
</dbReference>
<dbReference type="Pfam" id="PF03759">
    <property type="entry name" value="PRONE"/>
    <property type="match status" value="1"/>
</dbReference>
<evidence type="ECO:0000313" key="5">
    <source>
        <dbReference type="Proteomes" id="UP000504607"/>
    </source>
</evidence>
<feature type="region of interest" description="Disordered" evidence="3">
    <location>
        <begin position="33"/>
        <end position="56"/>
    </location>
</feature>
<dbReference type="FunFam" id="1.20.58.1310:FF:000001">
    <property type="entry name" value="Rop guanine nucleotide exchange factor 9"/>
    <property type="match status" value="1"/>
</dbReference>
<dbReference type="InterPro" id="IPR038937">
    <property type="entry name" value="RopGEF"/>
</dbReference>
<dbReference type="Gene3D" id="1.20.58.2010">
    <property type="entry name" value="PRONE domain, subdomain 1"/>
    <property type="match status" value="1"/>
</dbReference>
<gene>
    <name evidence="6" type="primary">LOC105047377</name>
</gene>
<keyword evidence="5" id="KW-1185">Reference proteome</keyword>
<dbReference type="InParanoid" id="A0A6J0PJC9"/>
<evidence type="ECO:0000256" key="1">
    <source>
        <dbReference type="ARBA" id="ARBA00022658"/>
    </source>
</evidence>
<dbReference type="OrthoDB" id="1053009at2759"/>
<name>A0A6J0PJC9_ELAGV</name>
<dbReference type="RefSeq" id="XP_019706591.1">
    <property type="nucleotide sequence ID" value="XM_019851032.2"/>
</dbReference>
<dbReference type="FunFam" id="1.20.58.2010:FF:000003">
    <property type="entry name" value="Rop guanine nucleotide exchange factor 14"/>
    <property type="match status" value="1"/>
</dbReference>
<keyword evidence="1 2" id="KW-0344">Guanine-nucleotide releasing factor</keyword>
<organism evidence="5 6">
    <name type="scientific">Elaeis guineensis var. tenera</name>
    <name type="common">Oil palm</name>
    <dbReference type="NCBI Taxonomy" id="51953"/>
    <lineage>
        <taxon>Eukaryota</taxon>
        <taxon>Viridiplantae</taxon>
        <taxon>Streptophyta</taxon>
        <taxon>Embryophyta</taxon>
        <taxon>Tracheophyta</taxon>
        <taxon>Spermatophyta</taxon>
        <taxon>Magnoliopsida</taxon>
        <taxon>Liliopsida</taxon>
        <taxon>Arecaceae</taxon>
        <taxon>Arecoideae</taxon>
        <taxon>Cocoseae</taxon>
        <taxon>Elaeidinae</taxon>
        <taxon>Elaeis</taxon>
    </lineage>
</organism>
<evidence type="ECO:0000256" key="2">
    <source>
        <dbReference type="PROSITE-ProRule" id="PRU00663"/>
    </source>
</evidence>
<dbReference type="FunFam" id="1.20.58.2010:FF:000001">
    <property type="entry name" value="Rop guanine nucleotide exchange factor 14"/>
    <property type="match status" value="1"/>
</dbReference>
<dbReference type="InterPro" id="IPR005512">
    <property type="entry name" value="PRONE_dom"/>
</dbReference>
<dbReference type="PANTHER" id="PTHR33101:SF10">
    <property type="entry name" value="ROP GUANINE NUCLEOTIDE EXCHANGE FACTOR 12"/>
    <property type="match status" value="1"/>
</dbReference>
<feature type="domain" description="PRONE" evidence="4">
    <location>
        <begin position="82"/>
        <end position="445"/>
    </location>
</feature>
<evidence type="ECO:0000256" key="3">
    <source>
        <dbReference type="SAM" id="MobiDB-lite"/>
    </source>
</evidence>
<evidence type="ECO:0000313" key="6">
    <source>
        <dbReference type="RefSeq" id="XP_019706591.1"/>
    </source>
</evidence>
<dbReference type="GO" id="GO:0005085">
    <property type="term" value="F:guanyl-nucleotide exchange factor activity"/>
    <property type="evidence" value="ECO:0007669"/>
    <property type="project" value="UniProtKB-UniRule"/>
</dbReference>
<dbReference type="Gene3D" id="1.20.58.1310">
    <property type="entry name" value="PRONE domain, subdomain 2"/>
    <property type="match status" value="1"/>
</dbReference>
<sequence>MVRFLKRGHSLERLIQGRRMFDSGRKVHSMILEATGGNGSPPDDKKLWRSQGPTSDCPVEQVGSVLDRSSDIAPKSRLSKVGGGGHGRPSDLELMKERFAKLLLGEDMSGGGKGVSSALALSNAVTNLAASVFGEQWRLEPMSAERKARWRREIDWLLSVTDHIVEFVPSQQKSKDGTSMEIMVTQQRRDLLMNIPALRKLDAMLIEYLDRFKDHNEFWYVSRDADESERGTRKMDDKWWLPTIKVPPNGLSDMSRKWIQHLKELVNQVHKAAMAINANVLMEMEIPEAYIESLPKNGRASLGDALYRSITVDCFDPEDFLASLDLSTEHKILDLKNRIEASIVIWKRKMHSKDAKSPWGSAVSLEKREQFEERAETILLILKHRFPGIPQSALDISKIQYNQDVGHSILESYSRVLESLAFTVMSRIDDVLYADSLAQDPTLGGTKKRPTLADTEAVTGKVKVLDLQEEIEKLNQMEEPASMTLSDFMGWQVEQDCETKRKDSEKIENLGDLRNPSALQ</sequence>
<dbReference type="AlphaFoldDB" id="A0A6J0PJC9"/>